<organism evidence="1">
    <name type="scientific">marine sediment metagenome</name>
    <dbReference type="NCBI Taxonomy" id="412755"/>
    <lineage>
        <taxon>unclassified sequences</taxon>
        <taxon>metagenomes</taxon>
        <taxon>ecological metagenomes</taxon>
    </lineage>
</organism>
<dbReference type="EMBL" id="LAZR01004426">
    <property type="protein sequence ID" value="KKN08692.1"/>
    <property type="molecule type" value="Genomic_DNA"/>
</dbReference>
<sequence>MILYLTNSKLINIEINNLQINNPEHIREIINLVFYRKIQDETLEIKDKDTIAKINKTLNLEKSTILEEDKLKSNINRVTPFRKQDEEKIKESKKVKELFDLIQELIEYLESKQYWDFNETKDEKINTKILRFTDNIEDLRKYFGFNIINEERGKYNKKITILEGRFIITFRNRAPYESYINKIGRVKGPFKLYNGNIS</sequence>
<gene>
    <name evidence="1" type="ORF">LCGC14_1054290</name>
</gene>
<dbReference type="AlphaFoldDB" id="A0A0F9N9S6"/>
<protein>
    <submittedName>
        <fullName evidence="1">Uncharacterized protein</fullName>
    </submittedName>
</protein>
<name>A0A0F9N9S6_9ZZZZ</name>
<proteinExistence type="predicted"/>
<comment type="caution">
    <text evidence="1">The sequence shown here is derived from an EMBL/GenBank/DDBJ whole genome shotgun (WGS) entry which is preliminary data.</text>
</comment>
<reference evidence="1" key="1">
    <citation type="journal article" date="2015" name="Nature">
        <title>Complex archaea that bridge the gap between prokaryotes and eukaryotes.</title>
        <authorList>
            <person name="Spang A."/>
            <person name="Saw J.H."/>
            <person name="Jorgensen S.L."/>
            <person name="Zaremba-Niedzwiedzka K."/>
            <person name="Martijn J."/>
            <person name="Lind A.E."/>
            <person name="van Eijk R."/>
            <person name="Schleper C."/>
            <person name="Guy L."/>
            <person name="Ettema T.J."/>
        </authorList>
    </citation>
    <scope>NUCLEOTIDE SEQUENCE</scope>
</reference>
<feature type="non-terminal residue" evidence="1">
    <location>
        <position position="198"/>
    </location>
</feature>
<accession>A0A0F9N9S6</accession>
<evidence type="ECO:0000313" key="1">
    <source>
        <dbReference type="EMBL" id="KKN08692.1"/>
    </source>
</evidence>